<dbReference type="Proteomes" id="UP001431783">
    <property type="component" value="Unassembled WGS sequence"/>
</dbReference>
<dbReference type="AlphaFoldDB" id="A0AAW1UYY7"/>
<dbReference type="EMBL" id="JARQZJ010000118">
    <property type="protein sequence ID" value="KAK9887650.1"/>
    <property type="molecule type" value="Genomic_DNA"/>
</dbReference>
<name>A0AAW1UYY7_9CUCU</name>
<evidence type="ECO:0000313" key="2">
    <source>
        <dbReference type="Proteomes" id="UP001431783"/>
    </source>
</evidence>
<reference evidence="1 2" key="1">
    <citation type="submission" date="2023-03" db="EMBL/GenBank/DDBJ databases">
        <title>Genome insight into feeding habits of ladybird beetles.</title>
        <authorList>
            <person name="Li H.-S."/>
            <person name="Huang Y.-H."/>
            <person name="Pang H."/>
        </authorList>
    </citation>
    <scope>NUCLEOTIDE SEQUENCE [LARGE SCALE GENOMIC DNA]</scope>
    <source>
        <strain evidence="1">SYSU_2023b</strain>
        <tissue evidence="1">Whole body</tissue>
    </source>
</reference>
<accession>A0AAW1UYY7</accession>
<gene>
    <name evidence="1" type="ORF">WA026_023729</name>
</gene>
<sequence>MFVSARIDGRQHASRSEFCYAMHASGLEDDTQLNDVALVDNESKQDVKITAESVIYNNAINQPSEDMTSVSLAGEGTDQPAIH</sequence>
<protein>
    <submittedName>
        <fullName evidence="1">Uncharacterized protein</fullName>
    </submittedName>
</protein>
<proteinExistence type="predicted"/>
<keyword evidence="2" id="KW-1185">Reference proteome</keyword>
<comment type="caution">
    <text evidence="1">The sequence shown here is derived from an EMBL/GenBank/DDBJ whole genome shotgun (WGS) entry which is preliminary data.</text>
</comment>
<organism evidence="1 2">
    <name type="scientific">Henosepilachna vigintioctopunctata</name>
    <dbReference type="NCBI Taxonomy" id="420089"/>
    <lineage>
        <taxon>Eukaryota</taxon>
        <taxon>Metazoa</taxon>
        <taxon>Ecdysozoa</taxon>
        <taxon>Arthropoda</taxon>
        <taxon>Hexapoda</taxon>
        <taxon>Insecta</taxon>
        <taxon>Pterygota</taxon>
        <taxon>Neoptera</taxon>
        <taxon>Endopterygota</taxon>
        <taxon>Coleoptera</taxon>
        <taxon>Polyphaga</taxon>
        <taxon>Cucujiformia</taxon>
        <taxon>Coccinelloidea</taxon>
        <taxon>Coccinellidae</taxon>
        <taxon>Epilachninae</taxon>
        <taxon>Epilachnini</taxon>
        <taxon>Henosepilachna</taxon>
    </lineage>
</organism>
<evidence type="ECO:0000313" key="1">
    <source>
        <dbReference type="EMBL" id="KAK9887650.1"/>
    </source>
</evidence>